<dbReference type="EMBL" id="BSYB01000022">
    <property type="protein sequence ID" value="GMG47146.1"/>
    <property type="molecule type" value="Genomic_DNA"/>
</dbReference>
<evidence type="ECO:0000313" key="2">
    <source>
        <dbReference type="EMBL" id="GMG47146.1"/>
    </source>
</evidence>
<evidence type="ECO:0000259" key="1">
    <source>
        <dbReference type="PROSITE" id="PS00028"/>
    </source>
</evidence>
<protein>
    <submittedName>
        <fullName evidence="2">Unnamed protein product</fullName>
    </submittedName>
</protein>
<comment type="caution">
    <text evidence="2">The sequence shown here is derived from an EMBL/GenBank/DDBJ whole genome shotgun (WGS) entry which is preliminary data.</text>
</comment>
<proteinExistence type="predicted"/>
<dbReference type="InterPro" id="IPR013087">
    <property type="entry name" value="Znf_C2H2_type"/>
</dbReference>
<gene>
    <name evidence="2" type="ORF">Aory05_000590600</name>
</gene>
<sequence>MLYKLVGLTFSALLGSPSTSYYVITVVYKSTQETLIQPTYLWPVLNAMSINRMDINYVLNSAETDTNSIDEEQAPFESSTNKSYQSDDVTQPAIPHYPLSEDMSCPGHEGLCFCPWCPDRWFGDDEIDSHIVGHLQEVNQAIWVGDGKDHSITLTKMVAHVMMCVEHAPPYCCTYQDGSPCETFQTPKDLMDHIYNAHCPRAFKCPWHPCEGPNSVHFGYNGLTEHVRKCHLFPVWYMCSYCHMVVRNRAGLVAHRWHRRHLEVECDIEKMLNSDN</sequence>
<organism evidence="2 3">
    <name type="scientific">Aspergillus oryzae var. brunneus</name>
    <dbReference type="NCBI Taxonomy" id="332754"/>
    <lineage>
        <taxon>Eukaryota</taxon>
        <taxon>Fungi</taxon>
        <taxon>Dikarya</taxon>
        <taxon>Ascomycota</taxon>
        <taxon>Pezizomycotina</taxon>
        <taxon>Eurotiomycetes</taxon>
        <taxon>Eurotiomycetidae</taxon>
        <taxon>Eurotiales</taxon>
        <taxon>Aspergillaceae</taxon>
        <taxon>Aspergillus</taxon>
        <taxon>Aspergillus subgen. Circumdati</taxon>
    </lineage>
</organism>
<evidence type="ECO:0000313" key="3">
    <source>
        <dbReference type="Proteomes" id="UP001165189"/>
    </source>
</evidence>
<keyword evidence="3" id="KW-1185">Reference proteome</keyword>
<feature type="domain" description="C2H2-type" evidence="1">
    <location>
        <begin position="239"/>
        <end position="261"/>
    </location>
</feature>
<dbReference type="PROSITE" id="PS00028">
    <property type="entry name" value="ZINC_FINGER_C2H2_1"/>
    <property type="match status" value="1"/>
</dbReference>
<accession>A0ABQ6KUK5</accession>
<reference evidence="2" key="1">
    <citation type="submission" date="2023-04" db="EMBL/GenBank/DDBJ databases">
        <title>Aspergillus oryzae var. brunneus NBRC 4377.</title>
        <authorList>
            <person name="Ichikawa N."/>
            <person name="Sato H."/>
            <person name="Tonouchi N."/>
        </authorList>
    </citation>
    <scope>NUCLEOTIDE SEQUENCE</scope>
    <source>
        <strain evidence="2">NBRC 4377</strain>
    </source>
</reference>
<dbReference type="Proteomes" id="UP001165189">
    <property type="component" value="Unassembled WGS sequence"/>
</dbReference>
<name>A0ABQ6KUK5_ASPOZ</name>